<protein>
    <submittedName>
        <fullName evidence="7">RDD family protein</fullName>
    </submittedName>
</protein>
<sequence>MQNSKSPVATPTLKRRLICLVYELFLLTAVVMFGLLIFLLITQKMSQGVIEHGRTVVLFLVPGIYFIYSWTGSGHTLAMKTWRIKLVKVGYASVPLKAATVRYLLGWGWVLPALVICWRFHLTSKTQVASALAINIVAWGMTVFLDKDRQFLHDRLAGTRLISLPKPVKADKAARPAQA</sequence>
<feature type="transmembrane region" description="Helical" evidence="5">
    <location>
        <begin position="100"/>
        <end position="121"/>
    </location>
</feature>
<evidence type="ECO:0000256" key="3">
    <source>
        <dbReference type="ARBA" id="ARBA00022989"/>
    </source>
</evidence>
<accession>A0ABX0M4X6</accession>
<feature type="domain" description="RDD" evidence="6">
    <location>
        <begin position="11"/>
        <end position="158"/>
    </location>
</feature>
<evidence type="ECO:0000313" key="7">
    <source>
        <dbReference type="EMBL" id="NHZ41319.1"/>
    </source>
</evidence>
<evidence type="ECO:0000256" key="1">
    <source>
        <dbReference type="ARBA" id="ARBA00004141"/>
    </source>
</evidence>
<proteinExistence type="predicted"/>
<comment type="caution">
    <text evidence="7">The sequence shown here is derived from an EMBL/GenBank/DDBJ whole genome shotgun (WGS) entry which is preliminary data.</text>
</comment>
<keyword evidence="3 5" id="KW-1133">Transmembrane helix</keyword>
<evidence type="ECO:0000259" key="6">
    <source>
        <dbReference type="Pfam" id="PF06271"/>
    </source>
</evidence>
<comment type="subcellular location">
    <subcellularLocation>
        <location evidence="1">Membrane</location>
        <topology evidence="1">Multi-pass membrane protein</topology>
    </subcellularLocation>
</comment>
<dbReference type="Pfam" id="PF06271">
    <property type="entry name" value="RDD"/>
    <property type="match status" value="1"/>
</dbReference>
<dbReference type="InterPro" id="IPR010432">
    <property type="entry name" value="RDD"/>
</dbReference>
<dbReference type="EMBL" id="VVIW01000007">
    <property type="protein sequence ID" value="NHZ41319.1"/>
    <property type="molecule type" value="Genomic_DNA"/>
</dbReference>
<evidence type="ECO:0000256" key="5">
    <source>
        <dbReference type="SAM" id="Phobius"/>
    </source>
</evidence>
<gene>
    <name evidence="7" type="ORF">F1609_14305</name>
</gene>
<name>A0ABX0M4X6_9BURK</name>
<dbReference type="RefSeq" id="WP_167077102.1">
    <property type="nucleotide sequence ID" value="NZ_VVIW01000007.1"/>
</dbReference>
<feature type="transmembrane region" description="Helical" evidence="5">
    <location>
        <begin position="20"/>
        <end position="41"/>
    </location>
</feature>
<evidence type="ECO:0000256" key="4">
    <source>
        <dbReference type="ARBA" id="ARBA00023136"/>
    </source>
</evidence>
<feature type="transmembrane region" description="Helical" evidence="5">
    <location>
        <begin position="127"/>
        <end position="145"/>
    </location>
</feature>
<feature type="transmembrane region" description="Helical" evidence="5">
    <location>
        <begin position="56"/>
        <end position="79"/>
    </location>
</feature>
<keyword evidence="2 5" id="KW-0812">Transmembrane</keyword>
<evidence type="ECO:0000256" key="2">
    <source>
        <dbReference type="ARBA" id="ARBA00022692"/>
    </source>
</evidence>
<keyword evidence="4 5" id="KW-0472">Membrane</keyword>
<reference evidence="7 8" key="1">
    <citation type="submission" date="2019-09" db="EMBL/GenBank/DDBJ databases">
        <title>Taxonomy of Antarctic Massilia spp.: description of Massilia rubra sp. nov., Massilia aquatica sp. nov., Massilia mucilaginosa sp. nov., Massilia frigida sp. nov. isolated from streams, lakes and regoliths.</title>
        <authorList>
            <person name="Holochova P."/>
            <person name="Sedlacek I."/>
            <person name="Kralova S."/>
            <person name="Maslanova I."/>
            <person name="Busse H.-J."/>
            <person name="Stankova E."/>
            <person name="Vrbovska V."/>
            <person name="Kovarovic V."/>
            <person name="Bartak M."/>
            <person name="Svec P."/>
            <person name="Pantucek R."/>
        </authorList>
    </citation>
    <scope>NUCLEOTIDE SEQUENCE [LARGE SCALE GENOMIC DNA]</scope>
    <source>
        <strain evidence="7 8">CCM 8693</strain>
    </source>
</reference>
<dbReference type="Proteomes" id="UP000819052">
    <property type="component" value="Unassembled WGS sequence"/>
</dbReference>
<keyword evidence="8" id="KW-1185">Reference proteome</keyword>
<organism evidence="7 8">
    <name type="scientific">Massilia aquatica</name>
    <dbReference type="NCBI Taxonomy" id="2609000"/>
    <lineage>
        <taxon>Bacteria</taxon>
        <taxon>Pseudomonadati</taxon>
        <taxon>Pseudomonadota</taxon>
        <taxon>Betaproteobacteria</taxon>
        <taxon>Burkholderiales</taxon>
        <taxon>Oxalobacteraceae</taxon>
        <taxon>Telluria group</taxon>
        <taxon>Massilia</taxon>
    </lineage>
</organism>
<evidence type="ECO:0000313" key="8">
    <source>
        <dbReference type="Proteomes" id="UP000819052"/>
    </source>
</evidence>